<accession>A0A4R4ZTA7</accession>
<reference evidence="6 7" key="1">
    <citation type="submission" date="2019-03" db="EMBL/GenBank/DDBJ databases">
        <title>Draft genome sequences of novel Actinobacteria.</title>
        <authorList>
            <person name="Sahin N."/>
            <person name="Ay H."/>
            <person name="Saygin H."/>
        </authorList>
    </citation>
    <scope>NUCLEOTIDE SEQUENCE [LARGE SCALE GENOMIC DNA]</scope>
    <source>
        <strain evidence="6 7">JCM 13523</strain>
    </source>
</reference>
<dbReference type="AlphaFoldDB" id="A0A4R4ZTA7"/>
<proteinExistence type="predicted"/>
<keyword evidence="3" id="KW-0804">Transcription</keyword>
<dbReference type="GO" id="GO:0003700">
    <property type="term" value="F:DNA-binding transcription factor activity"/>
    <property type="evidence" value="ECO:0007669"/>
    <property type="project" value="TreeGrafter"/>
</dbReference>
<gene>
    <name evidence="6" type="ORF">E1263_05440</name>
</gene>
<dbReference type="CDD" id="cd00093">
    <property type="entry name" value="HTH_XRE"/>
    <property type="match status" value="1"/>
</dbReference>
<dbReference type="InterPro" id="IPR050807">
    <property type="entry name" value="TransReg_Diox_bact_type"/>
</dbReference>
<feature type="domain" description="HTH cro/C1-type" evidence="5">
    <location>
        <begin position="21"/>
        <end position="75"/>
    </location>
</feature>
<dbReference type="InterPro" id="IPR001387">
    <property type="entry name" value="Cro/C1-type_HTH"/>
</dbReference>
<sequence>MPSPKGKAPLSPTTAEFGRRVRERRNELGLSQEALADVVGLHWTFIGQVERGQRNLALHNIVKVAAGLSVDAGNLVTGLPAPPGDESEA</sequence>
<dbReference type="SMART" id="SM00530">
    <property type="entry name" value="HTH_XRE"/>
    <property type="match status" value="1"/>
</dbReference>
<evidence type="ECO:0000256" key="2">
    <source>
        <dbReference type="ARBA" id="ARBA00023125"/>
    </source>
</evidence>
<comment type="caution">
    <text evidence="6">The sequence shown here is derived from an EMBL/GenBank/DDBJ whole genome shotgun (WGS) entry which is preliminary data.</text>
</comment>
<dbReference type="PANTHER" id="PTHR46797">
    <property type="entry name" value="HTH-TYPE TRANSCRIPTIONAL REGULATOR"/>
    <property type="match status" value="1"/>
</dbReference>
<protein>
    <submittedName>
        <fullName evidence="6">XRE family transcriptional regulator</fullName>
    </submittedName>
</protein>
<keyword evidence="1" id="KW-0805">Transcription regulation</keyword>
<dbReference type="SUPFAM" id="SSF47413">
    <property type="entry name" value="lambda repressor-like DNA-binding domains"/>
    <property type="match status" value="1"/>
</dbReference>
<dbReference type="OrthoDB" id="9814553at2"/>
<dbReference type="EMBL" id="SMKX01000009">
    <property type="protein sequence ID" value="TDD62055.1"/>
    <property type="molecule type" value="Genomic_DNA"/>
</dbReference>
<evidence type="ECO:0000256" key="1">
    <source>
        <dbReference type="ARBA" id="ARBA00023015"/>
    </source>
</evidence>
<dbReference type="InterPro" id="IPR010982">
    <property type="entry name" value="Lambda_DNA-bd_dom_sf"/>
</dbReference>
<evidence type="ECO:0000256" key="4">
    <source>
        <dbReference type="SAM" id="MobiDB-lite"/>
    </source>
</evidence>
<evidence type="ECO:0000313" key="6">
    <source>
        <dbReference type="EMBL" id="TDD62055.1"/>
    </source>
</evidence>
<evidence type="ECO:0000313" key="7">
    <source>
        <dbReference type="Proteomes" id="UP000295124"/>
    </source>
</evidence>
<name>A0A4R4ZTA7_9ACTN</name>
<dbReference type="GO" id="GO:0005829">
    <property type="term" value="C:cytosol"/>
    <property type="evidence" value="ECO:0007669"/>
    <property type="project" value="TreeGrafter"/>
</dbReference>
<evidence type="ECO:0000259" key="5">
    <source>
        <dbReference type="PROSITE" id="PS50943"/>
    </source>
</evidence>
<dbReference type="PROSITE" id="PS50943">
    <property type="entry name" value="HTH_CROC1"/>
    <property type="match status" value="1"/>
</dbReference>
<keyword evidence="7" id="KW-1185">Reference proteome</keyword>
<evidence type="ECO:0000256" key="3">
    <source>
        <dbReference type="ARBA" id="ARBA00023163"/>
    </source>
</evidence>
<dbReference type="GO" id="GO:0003677">
    <property type="term" value="F:DNA binding"/>
    <property type="evidence" value="ECO:0007669"/>
    <property type="project" value="UniProtKB-KW"/>
</dbReference>
<dbReference type="Pfam" id="PF01381">
    <property type="entry name" value="HTH_3"/>
    <property type="match status" value="1"/>
</dbReference>
<dbReference type="Gene3D" id="1.10.260.40">
    <property type="entry name" value="lambda repressor-like DNA-binding domains"/>
    <property type="match status" value="1"/>
</dbReference>
<dbReference type="Proteomes" id="UP000295124">
    <property type="component" value="Unassembled WGS sequence"/>
</dbReference>
<keyword evidence="2" id="KW-0238">DNA-binding</keyword>
<dbReference type="RefSeq" id="WP_132166000.1">
    <property type="nucleotide sequence ID" value="NZ_SMKX01000009.1"/>
</dbReference>
<organism evidence="6 7">
    <name type="scientific">Kribbella antibiotica</name>
    <dbReference type="NCBI Taxonomy" id="190195"/>
    <lineage>
        <taxon>Bacteria</taxon>
        <taxon>Bacillati</taxon>
        <taxon>Actinomycetota</taxon>
        <taxon>Actinomycetes</taxon>
        <taxon>Propionibacteriales</taxon>
        <taxon>Kribbellaceae</taxon>
        <taxon>Kribbella</taxon>
    </lineage>
</organism>
<dbReference type="PANTHER" id="PTHR46797:SF23">
    <property type="entry name" value="HTH-TYPE TRANSCRIPTIONAL REGULATOR SUTR"/>
    <property type="match status" value="1"/>
</dbReference>
<feature type="region of interest" description="Disordered" evidence="4">
    <location>
        <begin position="1"/>
        <end position="20"/>
    </location>
</feature>